<evidence type="ECO:0000259" key="5">
    <source>
        <dbReference type="PROSITE" id="PS50234"/>
    </source>
</evidence>
<evidence type="ECO:0000256" key="2">
    <source>
        <dbReference type="ARBA" id="ARBA00020110"/>
    </source>
</evidence>
<comment type="similarity">
    <text evidence="1 4">Belongs to the bacterial flagellin family.</text>
</comment>
<dbReference type="PANTHER" id="PTHR42792">
    <property type="entry name" value="FLAGELLIN"/>
    <property type="match status" value="1"/>
</dbReference>
<dbReference type="InterPro" id="IPR046358">
    <property type="entry name" value="Flagellin_C"/>
</dbReference>
<evidence type="ECO:0000313" key="6">
    <source>
        <dbReference type="EMBL" id="TCP68943.1"/>
    </source>
</evidence>
<keyword evidence="6" id="KW-0969">Cilium</keyword>
<keyword evidence="6" id="KW-0966">Cell projection</keyword>
<evidence type="ECO:0000256" key="4">
    <source>
        <dbReference type="RuleBase" id="RU362073"/>
    </source>
</evidence>
<gene>
    <name evidence="6" type="ORF">EDD73_101109</name>
</gene>
<dbReference type="OrthoDB" id="9796789at2"/>
<keyword evidence="6" id="KW-0282">Flagellum</keyword>
<dbReference type="RefSeq" id="WP_131917730.1">
    <property type="nucleotide sequence ID" value="NZ_JAOQNU010000001.1"/>
</dbReference>
<reference evidence="6 7" key="1">
    <citation type="submission" date="2019-03" db="EMBL/GenBank/DDBJ databases">
        <title>Genomic Encyclopedia of Type Strains, Phase IV (KMG-IV): sequencing the most valuable type-strain genomes for metagenomic binning, comparative biology and taxonomic classification.</title>
        <authorList>
            <person name="Goeker M."/>
        </authorList>
    </citation>
    <scope>NUCLEOTIDE SEQUENCE [LARGE SCALE GENOMIC DNA]</scope>
    <source>
        <strain evidence="6 7">DSM 11170</strain>
    </source>
</reference>
<dbReference type="InterPro" id="IPR042187">
    <property type="entry name" value="Flagellin_C_sub2"/>
</dbReference>
<keyword evidence="4" id="KW-0964">Secreted</keyword>
<dbReference type="AlphaFoldDB" id="A0A4R2RZ76"/>
<dbReference type="Gene3D" id="6.10.10.10">
    <property type="entry name" value="Flagellar export chaperone, C-terminal domain"/>
    <property type="match status" value="1"/>
</dbReference>
<dbReference type="PROSITE" id="PS50234">
    <property type="entry name" value="VWFA"/>
    <property type="match status" value="1"/>
</dbReference>
<dbReference type="InterPro" id="IPR001492">
    <property type="entry name" value="Flagellin"/>
</dbReference>
<organism evidence="6 7">
    <name type="scientific">Heliophilum fasciatum</name>
    <dbReference type="NCBI Taxonomy" id="35700"/>
    <lineage>
        <taxon>Bacteria</taxon>
        <taxon>Bacillati</taxon>
        <taxon>Bacillota</taxon>
        <taxon>Clostridia</taxon>
        <taxon>Eubacteriales</taxon>
        <taxon>Heliobacteriaceae</taxon>
        <taxon>Heliophilum</taxon>
    </lineage>
</organism>
<dbReference type="GO" id="GO:0005576">
    <property type="term" value="C:extracellular region"/>
    <property type="evidence" value="ECO:0007669"/>
    <property type="project" value="UniProtKB-SubCell"/>
</dbReference>
<dbReference type="EMBL" id="SLXT01000001">
    <property type="protein sequence ID" value="TCP68943.1"/>
    <property type="molecule type" value="Genomic_DNA"/>
</dbReference>
<dbReference type="Pfam" id="PF00669">
    <property type="entry name" value="Flagellin_N"/>
    <property type="match status" value="1"/>
</dbReference>
<evidence type="ECO:0000313" key="7">
    <source>
        <dbReference type="Proteomes" id="UP000294813"/>
    </source>
</evidence>
<keyword evidence="7" id="KW-1185">Reference proteome</keyword>
<keyword evidence="3 4" id="KW-0975">Bacterial flagellum</keyword>
<dbReference type="Proteomes" id="UP000294813">
    <property type="component" value="Unassembled WGS sequence"/>
</dbReference>
<dbReference type="Pfam" id="PF00700">
    <property type="entry name" value="Flagellin_C"/>
    <property type="match status" value="1"/>
</dbReference>
<dbReference type="SUPFAM" id="SSF64518">
    <property type="entry name" value="Phase 1 flagellin"/>
    <property type="match status" value="1"/>
</dbReference>
<feature type="domain" description="VWFA" evidence="5">
    <location>
        <begin position="151"/>
        <end position="334"/>
    </location>
</feature>
<evidence type="ECO:0000256" key="3">
    <source>
        <dbReference type="ARBA" id="ARBA00023143"/>
    </source>
</evidence>
<name>A0A4R2RZ76_9FIRM</name>
<proteinExistence type="inferred from homology"/>
<dbReference type="Pfam" id="PF00092">
    <property type="entry name" value="VWA"/>
    <property type="match status" value="1"/>
</dbReference>
<dbReference type="GO" id="GO:0005198">
    <property type="term" value="F:structural molecule activity"/>
    <property type="evidence" value="ECO:0007669"/>
    <property type="project" value="UniProtKB-UniRule"/>
</dbReference>
<accession>A0A4R2RZ76</accession>
<dbReference type="Gene3D" id="1.20.1330.10">
    <property type="entry name" value="f41 fragment of flagellin, N-terminal domain"/>
    <property type="match status" value="2"/>
</dbReference>
<evidence type="ECO:0000256" key="1">
    <source>
        <dbReference type="ARBA" id="ARBA00005709"/>
    </source>
</evidence>
<dbReference type="PRINTS" id="PR00207">
    <property type="entry name" value="FLAGELLIN"/>
</dbReference>
<comment type="caution">
    <text evidence="6">The sequence shown here is derived from an EMBL/GenBank/DDBJ whole genome shotgun (WGS) entry which is preliminary data.</text>
</comment>
<dbReference type="InterPro" id="IPR001029">
    <property type="entry name" value="Flagellin_N"/>
</dbReference>
<comment type="function">
    <text evidence="4">Flagellin is the subunit protein which polymerizes to form the filaments of bacterial flagella.</text>
</comment>
<sequence length="477" mass="51296">MRINHNIPAMNTYLYQSNNTAKATKVMEKLSSGMRINGASDDAAGLAVSEKMRSQIRGLRQADRNALDGISMIQTAEGGLAQIQASLQRVRELCVQAANDTYNLSDRQAVQEEIDQIINGITTTVNTTEYNKTKLLRPPIIEASTGNGKADIVFVVDNTGSMAGTQTNVANNLGAFINSVTGKGVTELRMGVLEYTDFTYDIKQFSSSPWTGNATDIQDALLKLAATNSGGIENAMTALELVANQYSFHENTNGAITKHVVLVTNENADDEGKLSGTLALLQSKGIRVHGVYDKNFYEGTADLDTLTQATGGKSVNLSSPSWGTELIDVIGASIGSDATPIESDEMPVITLQIGANQGQTFTLPLFDSRPEKLGLTGLSVATHQSCQEALVKTDEALKTIAYRRALYGAYQNRLEFAGNITGSYQINITSAESRIRDTDMALAMADYTRTNIIDQAATAMLSQANQLPQGILQLLKA</sequence>
<comment type="subcellular location">
    <subcellularLocation>
        <location evidence="4">Secreted</location>
    </subcellularLocation>
    <subcellularLocation>
        <location evidence="4">Bacterial flagellum</location>
    </subcellularLocation>
</comment>
<dbReference type="PANTHER" id="PTHR42792:SF2">
    <property type="entry name" value="FLAGELLIN"/>
    <property type="match status" value="1"/>
</dbReference>
<dbReference type="GO" id="GO:0009288">
    <property type="term" value="C:bacterial-type flagellum"/>
    <property type="evidence" value="ECO:0007669"/>
    <property type="project" value="UniProtKB-SubCell"/>
</dbReference>
<dbReference type="InterPro" id="IPR002035">
    <property type="entry name" value="VWF_A"/>
</dbReference>
<protein>
    <recommendedName>
        <fullName evidence="2 4">Flagellin</fullName>
    </recommendedName>
</protein>
<dbReference type="SMART" id="SM00327">
    <property type="entry name" value="VWA"/>
    <property type="match status" value="1"/>
</dbReference>